<dbReference type="EMBL" id="JMPI01000030">
    <property type="protein sequence ID" value="KFC81663.1"/>
    <property type="molecule type" value="Genomic_DNA"/>
</dbReference>
<proteinExistence type="predicted"/>
<name>A0A085GD68_9ENTR</name>
<evidence type="ECO:0000313" key="1">
    <source>
        <dbReference type="EMBL" id="KFC81663.1"/>
    </source>
</evidence>
<protein>
    <submittedName>
        <fullName evidence="1">Uncharacterized protein</fullName>
    </submittedName>
</protein>
<dbReference type="eggNOG" id="ENOG5031PD1">
    <property type="taxonomic scope" value="Bacteria"/>
</dbReference>
<evidence type="ECO:0000313" key="2">
    <source>
        <dbReference type="Proteomes" id="UP000028653"/>
    </source>
</evidence>
<dbReference type="AlphaFoldDB" id="A0A085GD68"/>
<keyword evidence="2" id="KW-1185">Reference proteome</keyword>
<accession>A0A085GD68</accession>
<dbReference type="RefSeq" id="WP_034496241.1">
    <property type="nucleotide sequence ID" value="NZ_JMPI01000030.1"/>
</dbReference>
<comment type="caution">
    <text evidence="1">The sequence shown here is derived from an EMBL/GenBank/DDBJ whole genome shotgun (WGS) entry which is preliminary data.</text>
</comment>
<dbReference type="Proteomes" id="UP000028653">
    <property type="component" value="Unassembled WGS sequence"/>
</dbReference>
<organism evidence="1 2">
    <name type="scientific">Buttiauxella agrestis ATCC 33320</name>
    <dbReference type="NCBI Taxonomy" id="1006004"/>
    <lineage>
        <taxon>Bacteria</taxon>
        <taxon>Pseudomonadati</taxon>
        <taxon>Pseudomonadota</taxon>
        <taxon>Gammaproteobacteria</taxon>
        <taxon>Enterobacterales</taxon>
        <taxon>Enterobacteriaceae</taxon>
        <taxon>Buttiauxella</taxon>
    </lineage>
</organism>
<gene>
    <name evidence="1" type="ORF">GBAG_2451</name>
</gene>
<sequence>MPIPYPDWLPLAQKSKTPKPDTGFRTDLPQVGAPIFQKLTDDLKTGFSLTWVFTLAQHRAFMQWLRSPNYLDNCNQWFLMPVGIGSGAYGEPEMQELHFTAYPTWSQSGSVFTWSGDVVTRKLNNSDDDYDDIVIELPPPWASFLDIVVTGYPDNRDQESLPRSP</sequence>
<dbReference type="OrthoDB" id="6469631at2"/>
<reference evidence="1 2" key="1">
    <citation type="submission" date="2014-05" db="EMBL/GenBank/DDBJ databases">
        <title>ATOL: Assembling a taxonomically balanced genome-scale reconstruction of the evolutionary history of the Enterobacteriaceae.</title>
        <authorList>
            <person name="Plunkett G.III."/>
            <person name="Neeno-Eckwall E.C."/>
            <person name="Glasner J.D."/>
            <person name="Perna N.T."/>
        </authorList>
    </citation>
    <scope>NUCLEOTIDE SEQUENCE [LARGE SCALE GENOMIC DNA]</scope>
    <source>
        <strain evidence="1 2">ATCC 33320</strain>
    </source>
</reference>
<dbReference type="STRING" id="1006004.GBAG_2451"/>